<name>A0AA35PTG6_9SAUR</name>
<feature type="region of interest" description="Disordered" evidence="1">
    <location>
        <begin position="54"/>
        <end position="113"/>
    </location>
</feature>
<protein>
    <submittedName>
        <fullName evidence="2">Uncharacterized protein</fullName>
    </submittedName>
</protein>
<proteinExistence type="predicted"/>
<evidence type="ECO:0000313" key="2">
    <source>
        <dbReference type="EMBL" id="CAI5796222.1"/>
    </source>
</evidence>
<dbReference type="AlphaFoldDB" id="A0AA35PTG6"/>
<gene>
    <name evidence="2" type="ORF">PODLI_1B004689</name>
</gene>
<evidence type="ECO:0000256" key="1">
    <source>
        <dbReference type="SAM" id="MobiDB-lite"/>
    </source>
</evidence>
<accession>A0AA35PTG6</accession>
<sequence length="158" mass="15862">MVPARLPRPRQGAAKWRKVGAHDDRTLAGQLGGTPVGWLAGWLAAAVQAVQSWLRPPPGERGGGASPDSGARREVPGRVTWPGAGGGAVAGSPLRGNKRSGRSSSGIGKGPTAAEQAFNSTVGYCRTLNRLKCFGGSCGAKGASGPVASLPSLVEAVG</sequence>
<evidence type="ECO:0000313" key="3">
    <source>
        <dbReference type="Proteomes" id="UP001178461"/>
    </source>
</evidence>
<dbReference type="EMBL" id="OX395142">
    <property type="protein sequence ID" value="CAI5796222.1"/>
    <property type="molecule type" value="Genomic_DNA"/>
</dbReference>
<organism evidence="2 3">
    <name type="scientific">Podarcis lilfordi</name>
    <name type="common">Lilford's wall lizard</name>
    <dbReference type="NCBI Taxonomy" id="74358"/>
    <lineage>
        <taxon>Eukaryota</taxon>
        <taxon>Metazoa</taxon>
        <taxon>Chordata</taxon>
        <taxon>Craniata</taxon>
        <taxon>Vertebrata</taxon>
        <taxon>Euteleostomi</taxon>
        <taxon>Lepidosauria</taxon>
        <taxon>Squamata</taxon>
        <taxon>Bifurcata</taxon>
        <taxon>Unidentata</taxon>
        <taxon>Episquamata</taxon>
        <taxon>Laterata</taxon>
        <taxon>Lacertibaenia</taxon>
        <taxon>Lacertidae</taxon>
        <taxon>Podarcis</taxon>
    </lineage>
</organism>
<reference evidence="2" key="1">
    <citation type="submission" date="2022-12" db="EMBL/GenBank/DDBJ databases">
        <authorList>
            <person name="Alioto T."/>
            <person name="Alioto T."/>
            <person name="Gomez Garrido J."/>
        </authorList>
    </citation>
    <scope>NUCLEOTIDE SEQUENCE</scope>
</reference>
<dbReference type="Proteomes" id="UP001178461">
    <property type="component" value="Chromosome 17"/>
</dbReference>
<keyword evidence="3" id="KW-1185">Reference proteome</keyword>